<dbReference type="PANTHER" id="PTHR34803">
    <property type="entry name" value="PHOTOSYSTEM I REACTION CENTER SUBUNIT XI, CHLOROPLASTIC"/>
    <property type="match status" value="1"/>
</dbReference>
<dbReference type="AlphaFoldDB" id="A0A4V8GZZ5"/>
<evidence type="ECO:0000256" key="9">
    <source>
        <dbReference type="ARBA" id="ARBA00070554"/>
    </source>
</evidence>
<reference evidence="11 12" key="1">
    <citation type="journal article" date="2019" name="Nat. Plants">
        <title>Structure of a green algal photosystem I in complex with a large number of light-harvesting complex I subunits.</title>
        <authorList>
            <person name="Qin X."/>
            <person name="Pi X."/>
            <person name="Wang W."/>
            <person name="Han G."/>
            <person name="Zhu L."/>
            <person name="Liu M."/>
            <person name="Cheng L."/>
            <person name="Shen J.R."/>
            <person name="Kuang T."/>
            <person name="Sui S.F."/>
        </authorList>
    </citation>
    <scope>STRUCTURE BY ELECTRON MICROSCOPY (3.49 ANGSTROMS)</scope>
</reference>
<sequence length="204" mass="21324">MASVAGQCVAKPLVGSVFGKLNGMTPRAPMRSRSITVVVRAADEQKQVIQPINGDPFIGMLETPVTSAPIVAGFLSNLPAYRTGVSPLLRGVEIGLTHGFLVAGPFIKLGPLRDAAGGAAETAGCLSGALLVIILTACLTIYGQATFEDDEPQIGVKTLSGRDIARDPLQSAEGWNEFTSGWLVGGLSGVAWAYLCTQFLPFYS</sequence>
<accession>A0A4V8GZZ5</accession>
<dbReference type="GO" id="GO:0009535">
    <property type="term" value="C:chloroplast thylakoid membrane"/>
    <property type="evidence" value="ECO:0007669"/>
    <property type="project" value="TreeGrafter"/>
</dbReference>
<evidence type="ECO:0000256" key="6">
    <source>
        <dbReference type="ARBA" id="ARBA00022989"/>
    </source>
</evidence>
<comment type="similarity">
    <text evidence="2">Belongs to the PsaL family.</text>
</comment>
<dbReference type="SUPFAM" id="SSF81568">
    <property type="entry name" value="Photosystem I reaction center subunit XI, PsaL"/>
    <property type="match status" value="1"/>
</dbReference>
<evidence type="ECO:0000256" key="5">
    <source>
        <dbReference type="ARBA" id="ARBA00022836"/>
    </source>
</evidence>
<dbReference type="GO" id="GO:0015979">
    <property type="term" value="P:photosynthesis"/>
    <property type="evidence" value="ECO:0007669"/>
    <property type="project" value="UniProtKB-KW"/>
</dbReference>
<keyword evidence="11 12" id="KW-0002">3D-structure</keyword>
<dbReference type="InterPro" id="IPR022980">
    <property type="entry name" value="PSI_suXI"/>
</dbReference>
<dbReference type="PDB" id="6IGZ">
    <property type="method" value="EM"/>
    <property type="resolution" value="3.49 A"/>
    <property type="chains" value="L=1-204"/>
</dbReference>
<dbReference type="Pfam" id="PF02605">
    <property type="entry name" value="PsaL"/>
    <property type="match status" value="1"/>
</dbReference>
<evidence type="ECO:0000259" key="10">
    <source>
        <dbReference type="Pfam" id="PF02605"/>
    </source>
</evidence>
<evidence type="ECO:0000256" key="4">
    <source>
        <dbReference type="ARBA" id="ARBA00022692"/>
    </source>
</evidence>
<evidence type="ECO:0007829" key="12">
    <source>
        <dbReference type="PDB" id="6IGZ"/>
    </source>
</evidence>
<proteinExistence type="evidence at protein level"/>
<dbReference type="InterPro" id="IPR036592">
    <property type="entry name" value="PSI_PsaL_sf"/>
</dbReference>
<keyword evidence="5" id="KW-0603">Photosystem I</keyword>
<evidence type="ECO:0000313" key="11">
    <source>
        <dbReference type="PDB" id="6IGZ"/>
    </source>
</evidence>
<dbReference type="InterPro" id="IPR003757">
    <property type="entry name" value="PSI_PsaL"/>
</dbReference>
<protein>
    <recommendedName>
        <fullName evidence="9">Photosystem I reaction center subunit XI, chloroplastic</fullName>
    </recommendedName>
    <alternativeName>
        <fullName evidence="8">PSI subunit V</fullName>
    </alternativeName>
</protein>
<evidence type="ECO:0000256" key="8">
    <source>
        <dbReference type="ARBA" id="ARBA00032768"/>
    </source>
</evidence>
<keyword evidence="4" id="KW-0812">Transmembrane</keyword>
<dbReference type="PANTHER" id="PTHR34803:SF2">
    <property type="entry name" value="PHOTOSYSTEM I REACTION CENTER SUBUNIT XI, CHLOROPLASTIC"/>
    <property type="match status" value="1"/>
</dbReference>
<dbReference type="SMR" id="A0A4V8GZZ5"/>
<evidence type="ECO:0000256" key="1">
    <source>
        <dbReference type="ARBA" id="ARBA00004141"/>
    </source>
</evidence>
<keyword evidence="7" id="KW-0472">Membrane</keyword>
<evidence type="ECO:0000256" key="2">
    <source>
        <dbReference type="ARBA" id="ARBA00008820"/>
    </source>
</evidence>
<name>A0A4V8GZZ5_9CHLO</name>
<comment type="subcellular location">
    <subcellularLocation>
        <location evidence="1">Membrane</location>
        <topology evidence="1">Multi-pass membrane protein</topology>
    </subcellularLocation>
</comment>
<evidence type="ECO:0000256" key="7">
    <source>
        <dbReference type="ARBA" id="ARBA00023136"/>
    </source>
</evidence>
<feature type="domain" description="Photosystem I PsaL reaction centre subunit XI" evidence="10">
    <location>
        <begin position="48"/>
        <end position="199"/>
    </location>
</feature>
<dbReference type="GO" id="GO:0009538">
    <property type="term" value="C:photosystem I reaction center"/>
    <property type="evidence" value="ECO:0007669"/>
    <property type="project" value="InterPro"/>
</dbReference>
<evidence type="ECO:0000256" key="3">
    <source>
        <dbReference type="ARBA" id="ARBA00022531"/>
    </source>
</evidence>
<dbReference type="FunFam" id="1.20.1240.10:FF:000001">
    <property type="entry name" value="Photosystem I reaction center subunit XI"/>
    <property type="match status" value="1"/>
</dbReference>
<dbReference type="PDBsum" id="6IGZ"/>
<organism evidence="11">
    <name type="scientific">Bryopsis corticulans</name>
    <dbReference type="NCBI Taxonomy" id="325651"/>
    <lineage>
        <taxon>Eukaryota</taxon>
        <taxon>Viridiplantae</taxon>
        <taxon>Chlorophyta</taxon>
        <taxon>core chlorophytes</taxon>
        <taxon>Ulvophyceae</taxon>
        <taxon>TCBD clade</taxon>
        <taxon>Bryopsidales</taxon>
        <taxon>Bryopsidineae</taxon>
        <taxon>Bryopsidaceae</taxon>
        <taxon>Bryopsis</taxon>
    </lineage>
</organism>
<keyword evidence="3" id="KW-0602">Photosynthesis</keyword>
<dbReference type="Gene3D" id="1.20.1240.10">
    <property type="entry name" value="Photosystem I PsaL, reaction centre subunit XI"/>
    <property type="match status" value="1"/>
</dbReference>
<keyword evidence="6" id="KW-1133">Transmembrane helix</keyword>